<dbReference type="PROSITE" id="PS50213">
    <property type="entry name" value="FAS1"/>
    <property type="match status" value="1"/>
</dbReference>
<dbReference type="InterPro" id="IPR036378">
    <property type="entry name" value="FAS1_dom_sf"/>
</dbReference>
<accession>A0A484L911</accession>
<dbReference type="SUPFAM" id="SSF82153">
    <property type="entry name" value="FAS1 domain"/>
    <property type="match status" value="1"/>
</dbReference>
<dbReference type="AlphaFoldDB" id="A0A484L911"/>
<dbReference type="Proteomes" id="UP000595140">
    <property type="component" value="Unassembled WGS sequence"/>
</dbReference>
<dbReference type="Gene3D" id="2.30.180.10">
    <property type="entry name" value="FAS1 domain"/>
    <property type="match status" value="1"/>
</dbReference>
<dbReference type="PANTHER" id="PTHR37232">
    <property type="entry name" value="FASCICLIN DOMAIN PROTEIN"/>
    <property type="match status" value="1"/>
</dbReference>
<evidence type="ECO:0000313" key="4">
    <source>
        <dbReference type="EMBL" id="VFQ72839.1"/>
    </source>
</evidence>
<evidence type="ECO:0000313" key="5">
    <source>
        <dbReference type="Proteomes" id="UP000595140"/>
    </source>
</evidence>
<proteinExistence type="inferred from homology"/>
<organism evidence="4 5">
    <name type="scientific">Cuscuta campestris</name>
    <dbReference type="NCBI Taxonomy" id="132261"/>
    <lineage>
        <taxon>Eukaryota</taxon>
        <taxon>Viridiplantae</taxon>
        <taxon>Streptophyta</taxon>
        <taxon>Embryophyta</taxon>
        <taxon>Tracheophyta</taxon>
        <taxon>Spermatophyta</taxon>
        <taxon>Magnoliopsida</taxon>
        <taxon>eudicotyledons</taxon>
        <taxon>Gunneridae</taxon>
        <taxon>Pentapetalae</taxon>
        <taxon>asterids</taxon>
        <taxon>lamiids</taxon>
        <taxon>Solanales</taxon>
        <taxon>Convolvulaceae</taxon>
        <taxon>Cuscuteae</taxon>
        <taxon>Cuscuta</taxon>
        <taxon>Cuscuta subgen. Grammica</taxon>
        <taxon>Cuscuta sect. Cleistogrammica</taxon>
    </lineage>
</organism>
<dbReference type="EMBL" id="OOIL02001116">
    <property type="protein sequence ID" value="VFQ72839.1"/>
    <property type="molecule type" value="Genomic_DNA"/>
</dbReference>
<keyword evidence="2" id="KW-0812">Transmembrane</keyword>
<dbReference type="InterPro" id="IPR000782">
    <property type="entry name" value="FAS1_domain"/>
</dbReference>
<gene>
    <name evidence="4" type="ORF">CCAM_LOCUS14615</name>
</gene>
<keyword evidence="2" id="KW-1133">Transmembrane helix</keyword>
<dbReference type="SMART" id="SM00554">
    <property type="entry name" value="FAS1"/>
    <property type="match status" value="1"/>
</dbReference>
<evidence type="ECO:0000256" key="2">
    <source>
        <dbReference type="SAM" id="Phobius"/>
    </source>
</evidence>
<evidence type="ECO:0000256" key="1">
    <source>
        <dbReference type="ARBA" id="ARBA00007843"/>
    </source>
</evidence>
<sequence>MRKRKNPTDPIKFLCVFIPTAFTFILFISILKIHEPNGTIRSREGEKTVIGTLGESVIGMLPDDLGFTLFLPSEKALLNLRRRSLNGSSPPNEDGDTHAMLTRVLGFAAVPRMIYWEDVGDGEEIRYDSISGFALFAGKDAKGRLWVNGVRSEAVDLRRGKIVVHVMDGVLMDAEFQISTLEV</sequence>
<feature type="transmembrane region" description="Helical" evidence="2">
    <location>
        <begin position="12"/>
        <end position="31"/>
    </location>
</feature>
<feature type="domain" description="FAS1" evidence="3">
    <location>
        <begin position="11"/>
        <end position="171"/>
    </location>
</feature>
<protein>
    <recommendedName>
        <fullName evidence="3">FAS1 domain-containing protein</fullName>
    </recommendedName>
</protein>
<name>A0A484L911_9ASTE</name>
<keyword evidence="2" id="KW-0472">Membrane</keyword>
<dbReference type="PANTHER" id="PTHR37232:SF2">
    <property type="entry name" value="FAS1 DOMAIN-CONTAINING PROTEIN"/>
    <property type="match status" value="1"/>
</dbReference>
<reference evidence="4 5" key="1">
    <citation type="submission" date="2018-04" db="EMBL/GenBank/DDBJ databases">
        <authorList>
            <person name="Vogel A."/>
        </authorList>
    </citation>
    <scope>NUCLEOTIDE SEQUENCE [LARGE SCALE GENOMIC DNA]</scope>
</reference>
<keyword evidence="5" id="KW-1185">Reference proteome</keyword>
<comment type="similarity">
    <text evidence="1">Belongs to the fasciclin-like AGP family.</text>
</comment>
<dbReference type="OrthoDB" id="286301at2759"/>
<dbReference type="Pfam" id="PF02469">
    <property type="entry name" value="Fasciclin"/>
    <property type="match status" value="1"/>
</dbReference>
<evidence type="ECO:0000259" key="3">
    <source>
        <dbReference type="PROSITE" id="PS50213"/>
    </source>
</evidence>